<evidence type="ECO:0000313" key="1">
    <source>
        <dbReference type="EMBL" id="KAJ8062567.1"/>
    </source>
</evidence>
<dbReference type="AlphaFoldDB" id="A0A9X0DI66"/>
<comment type="caution">
    <text evidence="1">The sequence shown here is derived from an EMBL/GenBank/DDBJ whole genome shotgun (WGS) entry which is preliminary data.</text>
</comment>
<evidence type="ECO:0000313" key="2">
    <source>
        <dbReference type="Proteomes" id="UP001152300"/>
    </source>
</evidence>
<organism evidence="1 2">
    <name type="scientific">Sclerotinia nivalis</name>
    <dbReference type="NCBI Taxonomy" id="352851"/>
    <lineage>
        <taxon>Eukaryota</taxon>
        <taxon>Fungi</taxon>
        <taxon>Dikarya</taxon>
        <taxon>Ascomycota</taxon>
        <taxon>Pezizomycotina</taxon>
        <taxon>Leotiomycetes</taxon>
        <taxon>Helotiales</taxon>
        <taxon>Sclerotiniaceae</taxon>
        <taxon>Sclerotinia</taxon>
    </lineage>
</organism>
<protein>
    <submittedName>
        <fullName evidence="1">Uncharacterized protein</fullName>
    </submittedName>
</protein>
<dbReference type="EMBL" id="JAPEIS010000010">
    <property type="protein sequence ID" value="KAJ8062567.1"/>
    <property type="molecule type" value="Genomic_DNA"/>
</dbReference>
<gene>
    <name evidence="1" type="ORF">OCU04_009092</name>
</gene>
<keyword evidence="2" id="KW-1185">Reference proteome</keyword>
<name>A0A9X0DI66_9HELO</name>
<reference evidence="1" key="1">
    <citation type="submission" date="2022-11" db="EMBL/GenBank/DDBJ databases">
        <title>Genome Resource of Sclerotinia nivalis Strain SnTB1, a Plant Pathogen Isolated from American Ginseng.</title>
        <authorList>
            <person name="Fan S."/>
        </authorList>
    </citation>
    <scope>NUCLEOTIDE SEQUENCE</scope>
    <source>
        <strain evidence="1">SnTB1</strain>
    </source>
</reference>
<dbReference type="OrthoDB" id="10492683at2759"/>
<sequence length="180" mass="20610">MKVGVKPSDLAYHVFDSSHPLSFYKEESLADKVKFSKYSREAFLKDIETHSNLKPVSDSDSATLTPAPPSPYLEPLTPAQKAYWIHKDLNEISDSYSDTTEKLWTNAFEVFSEHWQVKYPSEDKNPSRRVSLLEYAFARLCVALFVRKGYYNSCAEVDLKSTDLILEAYNSGKFFRKGQS</sequence>
<accession>A0A9X0DI66</accession>
<dbReference type="Proteomes" id="UP001152300">
    <property type="component" value="Unassembled WGS sequence"/>
</dbReference>
<proteinExistence type="predicted"/>